<dbReference type="EMBL" id="CM055098">
    <property type="protein sequence ID" value="KAJ7548786.1"/>
    <property type="molecule type" value="Genomic_DNA"/>
</dbReference>
<accession>A0ACC2D3C5</accession>
<dbReference type="Proteomes" id="UP001162992">
    <property type="component" value="Chromosome 7"/>
</dbReference>
<reference evidence="2" key="1">
    <citation type="journal article" date="2024" name="Proc. Natl. Acad. Sci. U.S.A.">
        <title>Extraordinary preservation of gene collinearity over three hundred million years revealed in homosporous lycophytes.</title>
        <authorList>
            <person name="Li C."/>
            <person name="Wickell D."/>
            <person name="Kuo L.Y."/>
            <person name="Chen X."/>
            <person name="Nie B."/>
            <person name="Liao X."/>
            <person name="Peng D."/>
            <person name="Ji J."/>
            <person name="Jenkins J."/>
            <person name="Williams M."/>
            <person name="Shu S."/>
            <person name="Plott C."/>
            <person name="Barry K."/>
            <person name="Rajasekar S."/>
            <person name="Grimwood J."/>
            <person name="Han X."/>
            <person name="Sun S."/>
            <person name="Hou Z."/>
            <person name="He W."/>
            <person name="Dai G."/>
            <person name="Sun C."/>
            <person name="Schmutz J."/>
            <person name="Leebens-Mack J.H."/>
            <person name="Li F.W."/>
            <person name="Wang L."/>
        </authorList>
    </citation>
    <scope>NUCLEOTIDE SEQUENCE [LARGE SCALE GENOMIC DNA]</scope>
    <source>
        <strain evidence="2">cv. PW_Plant_1</strain>
    </source>
</reference>
<proteinExistence type="predicted"/>
<comment type="caution">
    <text evidence="1">The sequence shown here is derived from an EMBL/GenBank/DDBJ whole genome shotgun (WGS) entry which is preliminary data.</text>
</comment>
<organism evidence="1 2">
    <name type="scientific">Diphasiastrum complanatum</name>
    <name type="common">Issler's clubmoss</name>
    <name type="synonym">Lycopodium complanatum</name>
    <dbReference type="NCBI Taxonomy" id="34168"/>
    <lineage>
        <taxon>Eukaryota</taxon>
        <taxon>Viridiplantae</taxon>
        <taxon>Streptophyta</taxon>
        <taxon>Embryophyta</taxon>
        <taxon>Tracheophyta</taxon>
        <taxon>Lycopodiopsida</taxon>
        <taxon>Lycopodiales</taxon>
        <taxon>Lycopodiaceae</taxon>
        <taxon>Lycopodioideae</taxon>
        <taxon>Diphasiastrum</taxon>
    </lineage>
</organism>
<keyword evidence="2" id="KW-1185">Reference proteome</keyword>
<name>A0ACC2D3C5_DIPCM</name>
<evidence type="ECO:0000313" key="2">
    <source>
        <dbReference type="Proteomes" id="UP001162992"/>
    </source>
</evidence>
<evidence type="ECO:0000313" key="1">
    <source>
        <dbReference type="EMBL" id="KAJ7548786.1"/>
    </source>
</evidence>
<sequence length="548" mass="56525">MESSAHGPAMSDSQRDSGAGGSSESGLSQQLVSYQTESNKRSSTAYASSPKKATQELSLHVSASPAVHYMSSMGGGGSAGSPRMDAALNRAIPPGQEGGSGALTVARSQQESTDTPIQAPVVATKKAPSKRSSTKDRHTKVEGRGRRIRMPAACAARIFQLTRELGHKSDGETIEWLLRHAEPDIIAATGTGTVPAIAASLAPPLRSSSSSFPITATKTATLQAPVAARSPIPAKSTPSLGLIGASEADLPGSRLELLRNRSGWEATDEKLIETQARDGSQGDTNMDPRQALVCFQHEGLLGSSSDGNGGEDQQATRSPDDTFTRKRPRGLLSSLKDDPDNLHTAAVKPSPSQLASLGPGQGSGVQAMPTTMWAVASTAVGSSTSGSSLPGAIWMLPVTANSSAPGMMAAPSEQLWTFPSAGSTGHVYRMRGPTAGAGAGIAGSIQSPLNSIMPITSMLPNGVALLPRINLSGGIGLDLQGHVPFSSMLLQQTPGQVHQGLGYGGDGHLGMLAALNAYSRNMNSEHYSVAATGHRQGESVDDQTSNSR</sequence>
<protein>
    <submittedName>
        <fullName evidence="1">Uncharacterized protein</fullName>
    </submittedName>
</protein>
<gene>
    <name evidence="1" type="ORF">O6H91_07G026900</name>
</gene>